<dbReference type="EMBL" id="CP013979">
    <property type="protein sequence ID" value="ANJ27178.1"/>
    <property type="molecule type" value="Genomic_DNA"/>
</dbReference>
<dbReference type="SUPFAM" id="SSF56524">
    <property type="entry name" value="Oxidoreductase molybdopterin-binding domain"/>
    <property type="match status" value="1"/>
</dbReference>
<keyword evidence="4" id="KW-0560">Oxidoreductase</keyword>
<evidence type="ECO:0000256" key="2">
    <source>
        <dbReference type="ARBA" id="ARBA00022505"/>
    </source>
</evidence>
<dbReference type="RefSeq" id="WP_067876852.1">
    <property type="nucleotide sequence ID" value="NZ_CP013979.1"/>
</dbReference>
<keyword evidence="2" id="KW-0500">Molybdenum</keyword>
<evidence type="ECO:0000313" key="7">
    <source>
        <dbReference type="EMBL" id="ANJ27178.1"/>
    </source>
</evidence>
<reference evidence="7 8" key="1">
    <citation type="journal article" date="2016" name="Int. J. Syst. Evol. Microbiol.">
        <title>Agromyces aureus sp. nov., isolated from the rhizosphere of Salix caprea L. grown in a heavy-metal-contaminated soil.</title>
        <authorList>
            <person name="Corretto E."/>
            <person name="Antonielli L."/>
            <person name="Sessitsch A."/>
            <person name="Compant S."/>
            <person name="Gorfer M."/>
            <person name="Kuffner M."/>
            <person name="Brader G."/>
        </authorList>
    </citation>
    <scope>NUCLEOTIDE SEQUENCE [LARGE SCALE GENOMIC DNA]</scope>
    <source>
        <strain evidence="7 8">AR33</strain>
    </source>
</reference>
<proteinExistence type="predicted"/>
<dbReference type="Pfam" id="PF00174">
    <property type="entry name" value="Oxidored_molyb"/>
    <property type="match status" value="1"/>
</dbReference>
<name>A0A191WG79_9MICO</name>
<sequence>MAETDELEQSRAALRMINPAPYNAEAPPEALVGDITPTDFHYVRSNFALPSHDGTFAIGGAVENPITLTLADLRALPAVERAVTLECAGNGRLEMRPLPTGEPWGDYAVSTAIWTGARLSDVLALARPRTDGVDVRFEGADSGSYLLHPVLPSTDGEDLTFVRSLPLELAADPAAEILIAYEMNGEPLRPDHGAPFRVVVPHWFAVASVKWLHRIDVLTEPYAGEFQTGHYIYEWPDRPHEPVTLMRVRARITDPAAGSTLPAGPRTVRGKAWSGSGPITNVDVSLTGDGDWYPAKLEPATGPYQWQEWTFEWNPPHDGRHTLRARATDAAGNVQPDVPPWNRLGYGNNAIEVIFVEVD</sequence>
<evidence type="ECO:0000313" key="8">
    <source>
        <dbReference type="Proteomes" id="UP000078437"/>
    </source>
</evidence>
<dbReference type="InterPro" id="IPR014756">
    <property type="entry name" value="Ig_E-set"/>
</dbReference>
<dbReference type="InterPro" id="IPR000572">
    <property type="entry name" value="OxRdtase_Mopterin-bd_dom"/>
</dbReference>
<keyword evidence="3" id="KW-0479">Metal-binding</keyword>
<dbReference type="PRINTS" id="PR00407">
    <property type="entry name" value="EUMOPTERIN"/>
</dbReference>
<dbReference type="KEGG" id="agy:ATC03_11025"/>
<feature type="domain" description="Oxidoreductase molybdopterin-binding" evidence="5">
    <location>
        <begin position="55"/>
        <end position="224"/>
    </location>
</feature>
<dbReference type="PANTHER" id="PTHR19372">
    <property type="entry name" value="SULFITE REDUCTASE"/>
    <property type="match status" value="1"/>
</dbReference>
<dbReference type="Pfam" id="PF03404">
    <property type="entry name" value="Mo-co_dimer"/>
    <property type="match status" value="1"/>
</dbReference>
<dbReference type="Gene3D" id="2.60.40.650">
    <property type="match status" value="1"/>
</dbReference>
<protein>
    <recommendedName>
        <fullName evidence="9">Sulfite oxidase</fullName>
    </recommendedName>
</protein>
<dbReference type="InterPro" id="IPR008335">
    <property type="entry name" value="Mopterin_OxRdtase_euk"/>
</dbReference>
<evidence type="ECO:0000256" key="4">
    <source>
        <dbReference type="ARBA" id="ARBA00023002"/>
    </source>
</evidence>
<dbReference type="GO" id="GO:0020037">
    <property type="term" value="F:heme binding"/>
    <property type="evidence" value="ECO:0007669"/>
    <property type="project" value="TreeGrafter"/>
</dbReference>
<organism evidence="7 8">
    <name type="scientific">Agromyces aureus</name>
    <dbReference type="NCBI Taxonomy" id="453304"/>
    <lineage>
        <taxon>Bacteria</taxon>
        <taxon>Bacillati</taxon>
        <taxon>Actinomycetota</taxon>
        <taxon>Actinomycetes</taxon>
        <taxon>Micrococcales</taxon>
        <taxon>Microbacteriaceae</taxon>
        <taxon>Agromyces</taxon>
    </lineage>
</organism>
<dbReference type="Gene3D" id="3.90.420.10">
    <property type="entry name" value="Oxidoreductase, molybdopterin-binding domain"/>
    <property type="match status" value="1"/>
</dbReference>
<dbReference type="GO" id="GO:0043546">
    <property type="term" value="F:molybdopterin cofactor binding"/>
    <property type="evidence" value="ECO:0007669"/>
    <property type="project" value="TreeGrafter"/>
</dbReference>
<evidence type="ECO:0000259" key="5">
    <source>
        <dbReference type="Pfam" id="PF00174"/>
    </source>
</evidence>
<keyword evidence="8" id="KW-1185">Reference proteome</keyword>
<dbReference type="Proteomes" id="UP000078437">
    <property type="component" value="Chromosome"/>
</dbReference>
<evidence type="ECO:0000259" key="6">
    <source>
        <dbReference type="Pfam" id="PF03404"/>
    </source>
</evidence>
<comment type="cofactor">
    <cofactor evidence="1">
        <name>Mo-molybdopterin</name>
        <dbReference type="ChEBI" id="CHEBI:71302"/>
    </cofactor>
</comment>
<evidence type="ECO:0000256" key="1">
    <source>
        <dbReference type="ARBA" id="ARBA00001924"/>
    </source>
</evidence>
<evidence type="ECO:0000256" key="3">
    <source>
        <dbReference type="ARBA" id="ARBA00022723"/>
    </source>
</evidence>
<dbReference type="InterPro" id="IPR036374">
    <property type="entry name" value="OxRdtase_Mopterin-bd_sf"/>
</dbReference>
<dbReference type="GO" id="GO:0030151">
    <property type="term" value="F:molybdenum ion binding"/>
    <property type="evidence" value="ECO:0007669"/>
    <property type="project" value="InterPro"/>
</dbReference>
<dbReference type="GO" id="GO:0008482">
    <property type="term" value="F:sulfite oxidase activity"/>
    <property type="evidence" value="ECO:0007669"/>
    <property type="project" value="TreeGrafter"/>
</dbReference>
<reference evidence="8" key="2">
    <citation type="submission" date="2016-01" db="EMBL/GenBank/DDBJ databases">
        <title>Complete genome sequence of Agromyces aureus AR33T and comparison with related organisms.</title>
        <authorList>
            <person name="Corretto E."/>
            <person name="Antonielli L."/>
            <person name="Sessitsch A."/>
            <person name="Brader G."/>
        </authorList>
    </citation>
    <scope>NUCLEOTIDE SEQUENCE [LARGE SCALE GENOMIC DNA]</scope>
    <source>
        <strain evidence="8">AR33</strain>
    </source>
</reference>
<gene>
    <name evidence="7" type="ORF">ATC03_11025</name>
</gene>
<dbReference type="CDD" id="cd02110">
    <property type="entry name" value="SO_family_Moco_dimer"/>
    <property type="match status" value="1"/>
</dbReference>
<dbReference type="PANTHER" id="PTHR19372:SF7">
    <property type="entry name" value="SULFITE OXIDASE, MITOCHONDRIAL"/>
    <property type="match status" value="1"/>
</dbReference>
<dbReference type="SUPFAM" id="SSF81296">
    <property type="entry name" value="E set domains"/>
    <property type="match status" value="1"/>
</dbReference>
<dbReference type="STRING" id="453304.ATC03_11025"/>
<evidence type="ECO:0008006" key="9">
    <source>
        <dbReference type="Google" id="ProtNLM"/>
    </source>
</evidence>
<dbReference type="AlphaFoldDB" id="A0A191WG79"/>
<feature type="domain" description="Moybdenum cofactor oxidoreductase dimerisation" evidence="6">
    <location>
        <begin position="246"/>
        <end position="350"/>
    </location>
</feature>
<dbReference type="InterPro" id="IPR005066">
    <property type="entry name" value="MoCF_OxRdtse_dimer"/>
</dbReference>
<dbReference type="GO" id="GO:0006790">
    <property type="term" value="P:sulfur compound metabolic process"/>
    <property type="evidence" value="ECO:0007669"/>
    <property type="project" value="TreeGrafter"/>
</dbReference>
<accession>A0A191WG79</accession>